<keyword evidence="8" id="KW-0445">Lipid transport</keyword>
<keyword evidence="9 11" id="KW-0472">Membrane</keyword>
<organism evidence="12 13">
    <name type="scientific">Gonium pectorale</name>
    <name type="common">Green alga</name>
    <dbReference type="NCBI Taxonomy" id="33097"/>
    <lineage>
        <taxon>Eukaryota</taxon>
        <taxon>Viridiplantae</taxon>
        <taxon>Chlorophyta</taxon>
        <taxon>core chlorophytes</taxon>
        <taxon>Chlorophyceae</taxon>
        <taxon>CS clade</taxon>
        <taxon>Chlamydomonadales</taxon>
        <taxon>Volvocaceae</taxon>
        <taxon>Gonium</taxon>
    </lineage>
</organism>
<feature type="region of interest" description="Disordered" evidence="10">
    <location>
        <begin position="649"/>
        <end position="669"/>
    </location>
</feature>
<feature type="compositionally biased region" description="Low complexity" evidence="10">
    <location>
        <begin position="731"/>
        <end position="743"/>
    </location>
</feature>
<accession>A0A150GTA1</accession>
<comment type="subcellular location">
    <subcellularLocation>
        <location evidence="1">Preautophagosomal structure membrane</location>
        <topology evidence="1">Multi-pass membrane protein</topology>
    </subcellularLocation>
</comment>
<feature type="compositionally biased region" description="Gly residues" evidence="10">
    <location>
        <begin position="1170"/>
        <end position="1191"/>
    </location>
</feature>
<keyword evidence="13" id="KW-1185">Reference proteome</keyword>
<feature type="region of interest" description="Disordered" evidence="10">
    <location>
        <begin position="885"/>
        <end position="941"/>
    </location>
</feature>
<dbReference type="InterPro" id="IPR007241">
    <property type="entry name" value="Autophagy-rel_prot_9"/>
</dbReference>
<feature type="compositionally biased region" description="Basic and acidic residues" evidence="10">
    <location>
        <begin position="713"/>
        <end position="727"/>
    </location>
</feature>
<feature type="compositionally biased region" description="Low complexity" evidence="10">
    <location>
        <begin position="885"/>
        <end position="903"/>
    </location>
</feature>
<evidence type="ECO:0000256" key="11">
    <source>
        <dbReference type="SAM" id="Phobius"/>
    </source>
</evidence>
<feature type="transmembrane region" description="Helical" evidence="11">
    <location>
        <begin position="90"/>
        <end position="113"/>
    </location>
</feature>
<feature type="region of interest" description="Disordered" evidence="10">
    <location>
        <begin position="987"/>
        <end position="1057"/>
    </location>
</feature>
<dbReference type="PANTHER" id="PTHR13038">
    <property type="entry name" value="APG9 AUTOPHAGY 9"/>
    <property type="match status" value="1"/>
</dbReference>
<keyword evidence="7" id="KW-0072">Autophagy</keyword>
<proteinExistence type="inferred from homology"/>
<feature type="region of interest" description="Disordered" evidence="10">
    <location>
        <begin position="713"/>
        <end position="760"/>
    </location>
</feature>
<feature type="region of interest" description="Disordered" evidence="10">
    <location>
        <begin position="347"/>
        <end position="368"/>
    </location>
</feature>
<dbReference type="AlphaFoldDB" id="A0A150GTA1"/>
<dbReference type="GO" id="GO:0061709">
    <property type="term" value="P:reticulophagy"/>
    <property type="evidence" value="ECO:0007669"/>
    <property type="project" value="TreeGrafter"/>
</dbReference>
<evidence type="ECO:0000256" key="7">
    <source>
        <dbReference type="ARBA" id="ARBA00023006"/>
    </source>
</evidence>
<dbReference type="GO" id="GO:0005776">
    <property type="term" value="C:autophagosome"/>
    <property type="evidence" value="ECO:0007669"/>
    <property type="project" value="TreeGrafter"/>
</dbReference>
<evidence type="ECO:0000256" key="8">
    <source>
        <dbReference type="ARBA" id="ARBA00023055"/>
    </source>
</evidence>
<feature type="region of interest" description="Disordered" evidence="10">
    <location>
        <begin position="1170"/>
        <end position="1201"/>
    </location>
</feature>
<dbReference type="GO" id="GO:0006869">
    <property type="term" value="P:lipid transport"/>
    <property type="evidence" value="ECO:0007669"/>
    <property type="project" value="UniProtKB-KW"/>
</dbReference>
<comment type="caution">
    <text evidence="12">The sequence shown here is derived from an EMBL/GenBank/DDBJ whole genome shotgun (WGS) entry which is preliminary data.</text>
</comment>
<name>A0A150GTA1_GONPE</name>
<dbReference type="STRING" id="33097.A0A150GTA1"/>
<feature type="region of interest" description="Disordered" evidence="10">
    <location>
        <begin position="529"/>
        <end position="558"/>
    </location>
</feature>
<dbReference type="OrthoDB" id="2020634at2759"/>
<dbReference type="GO" id="GO:0000422">
    <property type="term" value="P:autophagy of mitochondrion"/>
    <property type="evidence" value="ECO:0007669"/>
    <property type="project" value="TreeGrafter"/>
</dbReference>
<evidence type="ECO:0000256" key="2">
    <source>
        <dbReference type="ARBA" id="ARBA00006185"/>
    </source>
</evidence>
<evidence type="ECO:0000313" key="13">
    <source>
        <dbReference type="Proteomes" id="UP000075714"/>
    </source>
</evidence>
<evidence type="ECO:0000256" key="9">
    <source>
        <dbReference type="ARBA" id="ARBA00023136"/>
    </source>
</evidence>
<comment type="similarity">
    <text evidence="2">Belongs to the ATG9 family.</text>
</comment>
<keyword evidence="5 11" id="KW-0812">Transmembrane</keyword>
<dbReference type="PANTHER" id="PTHR13038:SF10">
    <property type="entry name" value="AUTOPHAGY-RELATED PROTEIN 9"/>
    <property type="match status" value="1"/>
</dbReference>
<gene>
    <name evidence="12" type="ORF">GPECTOR_8g408</name>
</gene>
<sequence length="1201" mass="119344">MRFNRELEPEQELSGFGGSNGAFLTSAQGPGAPGLVDHDAESASASLSAPLLDSPALVGGESYEFAAIANLDLFFTRVYRYWHERGLRSILLSGALNLLALGFTAAFSTFLLLFVDWRALHAECIAPRAGGGGGGGVDPAAGGGGDGGGASRGCDLAAVGLDRRPLLGRGLGSDLLALSYIAVCASYLAWTAAHYLTDVRDMREVAHFMANKLGIGESKVVWWLGTMTVVLATCRQLVSEEPVAYDPERALADVVSYTHHLPRHWRGRAHTAEVQSAFLSLFRLKVALFAEELAGLLTTPLLLAFALPACADCIVEFVSSFTVHLEGVGDVCSLAAFDGALQRHGNAKYGAPQHADKPPPPHHLAAPGYASTSGGAAGVGGGPSPSVASSQFSNLAAPYMQYYPVPLYYAHQHHQLAARHAQRLQQRHAYERLMYGSSVRGPLPAATAAAVSGAGLLPPMVPPSAYGRAVGLGASSLAPAGGSDWYGGGRGAQDSVGGPPYGMHGGSVPYPGAGGALVPPGYPQAVAPHWEPGPVAARPSLSGGAVGGAGGAEPPRQLPLGAEDAAAAAPDGAAGGIGAEAGGGLGGRASLYGGPSHGPTAEPWLVSGRGLGAPACEAPAGEAAAPGASAAGAAARGSGSFVVVAGEGGEGSAAGPAGSHPRAAAAGGGTGACTARGAGSGAMCGAESGSGSGSGVAGGVGGCGSDILDMRGLDLHLDPHPGPDHEPGLGASPAPSATAPSASNLSGDRPPHSQHHLGLGVGIDLGLDPYLDPHASPGLDHVDSDLDDPLGLGGFVELPPHPHPTPTCRPAPHFRDAEGLETVPLEEDADGFGFGLVPAAAPQPAAGRGVAAGVGAWVGSLAAAGARGRGSAAARHPRLGAAMDASQLAAAPAPSPAAEAAQPPLVPQPQPQPQQAWRQRPQEASQPACSPGGEGASDPSASQMYYSTDYYPAMDSSYYGLDEYGAHENAYGVYDYGGCGFPVEAGPPPSYLQPPHSGRGNGNGNGAAPLPSQPQPHHLGLAGRHPTRSRLHAPATPFLPGPPELGAGDPHPATSLRASVFGATGPHASHANGGALSVAGPSSSAAAADVAAAAASAAVTVTPALSLPTNETSELQVRMAAGHSLLHSLYEARDDTVQHRLRQQRHARAVGAVTAVAAIGAAAGAGAEGGGGGAAWGGGSEWGGGGGGGFGWAPPGAGPGV</sequence>
<evidence type="ECO:0000256" key="4">
    <source>
        <dbReference type="ARBA" id="ARBA00022448"/>
    </source>
</evidence>
<dbReference type="Pfam" id="PF04109">
    <property type="entry name" value="ATG9"/>
    <property type="match status" value="1"/>
</dbReference>
<feature type="compositionally biased region" description="Low complexity" evidence="10">
    <location>
        <begin position="653"/>
        <end position="665"/>
    </location>
</feature>
<keyword evidence="6 11" id="KW-1133">Transmembrane helix</keyword>
<evidence type="ECO:0000313" key="12">
    <source>
        <dbReference type="EMBL" id="KXZ53043.1"/>
    </source>
</evidence>
<dbReference type="Proteomes" id="UP000075714">
    <property type="component" value="Unassembled WGS sequence"/>
</dbReference>
<evidence type="ECO:0000256" key="3">
    <source>
        <dbReference type="ARBA" id="ARBA00018074"/>
    </source>
</evidence>
<feature type="compositionally biased region" description="Low complexity" evidence="10">
    <location>
        <begin position="913"/>
        <end position="924"/>
    </location>
</feature>
<evidence type="ECO:0000256" key="5">
    <source>
        <dbReference type="ARBA" id="ARBA00022692"/>
    </source>
</evidence>
<protein>
    <recommendedName>
        <fullName evidence="3">Autophagy-related protein 9</fullName>
    </recommendedName>
</protein>
<keyword evidence="4" id="KW-0813">Transport</keyword>
<dbReference type="GO" id="GO:0034727">
    <property type="term" value="P:piecemeal microautophagy of the nucleus"/>
    <property type="evidence" value="ECO:0007669"/>
    <property type="project" value="TreeGrafter"/>
</dbReference>
<evidence type="ECO:0000256" key="6">
    <source>
        <dbReference type="ARBA" id="ARBA00022989"/>
    </source>
</evidence>
<dbReference type="GO" id="GO:0034045">
    <property type="term" value="C:phagophore assembly site membrane"/>
    <property type="evidence" value="ECO:0007669"/>
    <property type="project" value="UniProtKB-SubCell"/>
</dbReference>
<reference evidence="13" key="1">
    <citation type="journal article" date="2016" name="Nat. Commun.">
        <title>The Gonium pectorale genome demonstrates co-option of cell cycle regulation during the evolution of multicellularity.</title>
        <authorList>
            <person name="Hanschen E.R."/>
            <person name="Marriage T.N."/>
            <person name="Ferris P.J."/>
            <person name="Hamaji T."/>
            <person name="Toyoda A."/>
            <person name="Fujiyama A."/>
            <person name="Neme R."/>
            <person name="Noguchi H."/>
            <person name="Minakuchi Y."/>
            <person name="Suzuki M."/>
            <person name="Kawai-Toyooka H."/>
            <person name="Smith D.R."/>
            <person name="Sparks H."/>
            <person name="Anderson J."/>
            <person name="Bakaric R."/>
            <person name="Luria V."/>
            <person name="Karger A."/>
            <person name="Kirschner M.W."/>
            <person name="Durand P.M."/>
            <person name="Michod R.E."/>
            <person name="Nozaki H."/>
            <person name="Olson B.J."/>
        </authorList>
    </citation>
    <scope>NUCLEOTIDE SEQUENCE [LARGE SCALE GENOMIC DNA]</scope>
    <source>
        <strain evidence="13">NIES-2863</strain>
    </source>
</reference>
<evidence type="ECO:0000256" key="1">
    <source>
        <dbReference type="ARBA" id="ARBA00004511"/>
    </source>
</evidence>
<evidence type="ECO:0000256" key="10">
    <source>
        <dbReference type="SAM" id="MobiDB-lite"/>
    </source>
</evidence>
<dbReference type="GO" id="GO:0034497">
    <property type="term" value="P:protein localization to phagophore assembly site"/>
    <property type="evidence" value="ECO:0007669"/>
    <property type="project" value="TreeGrafter"/>
</dbReference>
<dbReference type="EMBL" id="LSYV01000009">
    <property type="protein sequence ID" value="KXZ53043.1"/>
    <property type="molecule type" value="Genomic_DNA"/>
</dbReference>